<proteinExistence type="predicted"/>
<dbReference type="GO" id="GO:0039694">
    <property type="term" value="P:viral RNA genome replication"/>
    <property type="evidence" value="ECO:0007669"/>
    <property type="project" value="InterPro"/>
</dbReference>
<keyword evidence="3" id="KW-0808">Transferase</keyword>
<keyword evidence="9" id="KW-0693">Viral RNA replication</keyword>
<evidence type="ECO:0000259" key="10">
    <source>
        <dbReference type="PROSITE" id="PS50507"/>
    </source>
</evidence>
<dbReference type="PROSITE" id="PS51218">
    <property type="entry name" value="SF3_HELICASE_2"/>
    <property type="match status" value="1"/>
</dbReference>
<dbReference type="InterPro" id="IPR000605">
    <property type="entry name" value="Helicase_SF3_ssDNA/RNA_vir"/>
</dbReference>
<evidence type="ECO:0000256" key="2">
    <source>
        <dbReference type="ARBA" id="ARBA00022670"/>
    </source>
</evidence>
<dbReference type="InterPro" id="IPR043502">
    <property type="entry name" value="DNA/RNA_pol_sf"/>
</dbReference>
<dbReference type="Gene3D" id="3.30.70.270">
    <property type="match status" value="1"/>
</dbReference>
<keyword evidence="7" id="KW-0788">Thiol protease</keyword>
<dbReference type="Gene3D" id="2.40.10.10">
    <property type="entry name" value="Trypsin-like serine proteases"/>
    <property type="match status" value="1"/>
</dbReference>
<dbReference type="GO" id="GO:0005524">
    <property type="term" value="F:ATP binding"/>
    <property type="evidence" value="ECO:0007669"/>
    <property type="project" value="UniProtKB-KW"/>
</dbReference>
<reference evidence="13" key="1">
    <citation type="submission" date="2017-04" db="EMBL/GenBank/DDBJ databases">
        <authorList>
            <person name="Afonso C.L."/>
            <person name="Miller P.J."/>
            <person name="Scott M.A."/>
            <person name="Spackman E."/>
            <person name="Goraichik I."/>
            <person name="Dimitrov K.M."/>
            <person name="Suarez D.L."/>
            <person name="Swayne D.E."/>
        </authorList>
    </citation>
    <scope>NUCLEOTIDE SEQUENCE</scope>
    <source>
        <strain evidence="13">SF-573</strain>
    </source>
</reference>
<dbReference type="SUPFAM" id="SSF50494">
    <property type="entry name" value="Trypsin-like serine proteases"/>
    <property type="match status" value="1"/>
</dbReference>
<dbReference type="InterPro" id="IPR043128">
    <property type="entry name" value="Rev_trsase/Diguanyl_cyclase"/>
</dbReference>
<keyword evidence="4" id="KW-0548">Nucleotidyltransferase</keyword>
<dbReference type="EMBL" id="KY973643">
    <property type="protein sequence ID" value="AWK23470.1"/>
    <property type="molecule type" value="Genomic_RNA"/>
</dbReference>
<organism evidence="13">
    <name type="scientific">Human blood-associated dicistrovirus</name>
    <dbReference type="NCBI Taxonomy" id="2184748"/>
    <lineage>
        <taxon>Viruses</taxon>
        <taxon>Riboviria</taxon>
        <taxon>Orthornavirae</taxon>
        <taxon>Pisuviricota</taxon>
        <taxon>Pisoniviricetes</taxon>
        <taxon>Picornavirales</taxon>
        <taxon>Dicistroviridae</taxon>
    </lineage>
</organism>
<dbReference type="GO" id="GO:0003968">
    <property type="term" value="F:RNA-directed RNA polymerase activity"/>
    <property type="evidence" value="ECO:0007669"/>
    <property type="project" value="UniProtKB-KW"/>
</dbReference>
<dbReference type="GO" id="GO:0006351">
    <property type="term" value="P:DNA-templated transcription"/>
    <property type="evidence" value="ECO:0007669"/>
    <property type="project" value="InterPro"/>
</dbReference>
<evidence type="ECO:0000256" key="6">
    <source>
        <dbReference type="ARBA" id="ARBA00022801"/>
    </source>
</evidence>
<dbReference type="PROSITE" id="PS51874">
    <property type="entry name" value="PCV_3C_PRO"/>
    <property type="match status" value="1"/>
</dbReference>
<feature type="domain" description="RdRp catalytic" evidence="10">
    <location>
        <begin position="1668"/>
        <end position="1809"/>
    </location>
</feature>
<evidence type="ECO:0000256" key="5">
    <source>
        <dbReference type="ARBA" id="ARBA00022741"/>
    </source>
</evidence>
<keyword evidence="5" id="KW-0547">Nucleotide-binding</keyword>
<dbReference type="SUPFAM" id="SSF56672">
    <property type="entry name" value="DNA/RNA polymerases"/>
    <property type="match status" value="1"/>
</dbReference>
<keyword evidence="6" id="KW-0378">Hydrolase</keyword>
<keyword evidence="1" id="KW-0696">RNA-directed RNA polymerase</keyword>
<evidence type="ECO:0000256" key="3">
    <source>
        <dbReference type="ARBA" id="ARBA00022679"/>
    </source>
</evidence>
<dbReference type="Pfam" id="PF00910">
    <property type="entry name" value="RNA_helicase"/>
    <property type="match status" value="1"/>
</dbReference>
<name>A0A2S1ZDP4_9VIRU</name>
<dbReference type="GO" id="GO:0004197">
    <property type="term" value="F:cysteine-type endopeptidase activity"/>
    <property type="evidence" value="ECO:0007669"/>
    <property type="project" value="InterPro"/>
</dbReference>
<evidence type="ECO:0000259" key="12">
    <source>
        <dbReference type="PROSITE" id="PS51874"/>
    </source>
</evidence>
<dbReference type="GO" id="GO:0006508">
    <property type="term" value="P:proteolysis"/>
    <property type="evidence" value="ECO:0007669"/>
    <property type="project" value="UniProtKB-KW"/>
</dbReference>
<dbReference type="InterPro" id="IPR044067">
    <property type="entry name" value="PCV_3C_PRO"/>
</dbReference>
<evidence type="ECO:0000256" key="9">
    <source>
        <dbReference type="ARBA" id="ARBA00022953"/>
    </source>
</evidence>
<accession>A0A2S1ZDP4</accession>
<dbReference type="InterPro" id="IPR014759">
    <property type="entry name" value="Helicase_SF3_ssRNA_vir"/>
</dbReference>
<evidence type="ECO:0000256" key="8">
    <source>
        <dbReference type="ARBA" id="ARBA00022840"/>
    </source>
</evidence>
<protein>
    <submittedName>
        <fullName evidence="13">Non-structural polyprotein</fullName>
    </submittedName>
</protein>
<dbReference type="Pfam" id="PF00680">
    <property type="entry name" value="RdRP_1"/>
    <property type="match status" value="1"/>
</dbReference>
<sequence>MELINETRKTHPVAFVRSGFPKVNIVDERTPNPFDQFATRDLAHDGVRKNEYGIPSGFYIRKVKEESAEDEFVRICWMPTFSFGFDRQHQTPARDLWFRVFYVTKHAISDHYFTLQDPYSINWEIGHDPFTGKKILKHLVRQTSEFHRQTRPKTSDDEHDLLDEEMQIRKEWVHCRSMDVAMRERGRMDFCVEGDCERYSACSCERCALCCLRRDDCSLSKEVVEDQIREYSCNFRRKNKNRKPTNKLEMRKFLRERPGQTIADFYQIEFIEDRIRRRRQQFQEDRESGRAQNWFMPEKFDININFPFLEQWTEQMEQIRSDVPWRTILKEFAMMCGHLYSSKNTSGKMLAVVHFITNLPLASDISAQLLGKMTAWFSPNAQSNSIEGLFVPLLTLLGVTVSAFGLGSLPDDKSISNYILRLSKIGACIKSIEVLKEYFQKIAEVVLDYIRVNFFGYASADMNAWKDYDAYCDEIQEMNNTRFEERLKTEKELVTKIDDLLYRGDVLMKTLEQLRIPPVQRSRFNSAYAWLCRMRNEAAHCSAGKHIPRVPPIIIHIVGKTGVGKSEATCLLNARLLTVLGHTDPSDLHTKVYYRDCGQERFDGYNSCVEGVVCDDFGSRVDTPNAPSSEAFETIRMQNSAVWQLPMASLAEKGSTFFRAKYIIWTSNRSTFKFESITNPEAVLRRVSVKYVQKPRPEFMKIVTIGKEKVETLDRAKIEEAVKVDPSIQDDIWLFDKIDPQEDACPADVATGGYKVIRANMSFEEMASECEAELLHAQKVGKDKLDHTREYFERCVRNRGKAQGCDWFGWFGRDAQAEKKWRDASREEISQGFFSRWMTPSTEAESSERVTEWKHFDMSEILEEGVFEGQDLNTFVHEREYYEEMFRHERPRQDWRDLYGRACVQIGTRRSDVLFRQYVQAFASAMSTVEVERQKSDGLSHEQELEIFNLVMNAARFNRNLYKKCDGCEPSFWEKFWKMTKQFKRNALGYLSDKIPESWRPKLNVAYEMACSLLLSFLVTMGVAFSAAAVTQFVIWLFPQLDPERQEAERLLERAQFERTLYRNPPAELLVTIQALETRLGKKSTVTMSNAEAASVIDQEHRTRIMETASDEVRAYLMESAQERTPGTMRRNVESHQDRTNGTVRRNVESHQDRTAGSMRRNVENGSAEGSVDQNATEVMRKIKRNVYGIQLNVDGDWLFCGNLFFVVGKIAICNRHVFNTFHGREFRIFNQAARQGVVIPQDLSKAMQFSFPEENLHGKKDLVMFEMPRHVLVHADMRDYFMTKSDFSRMQQLTNVALCGYGSSLTLTEKFSDRCEARDRVDFALIDAHSKQVLVREYFRYGIQTGPGDCGSVAIAFDPSVSRKIVGIHMAANDTIGFSGTAQAVHQELLRNMQSQLVLKNVESDLDGTFEGEGDQGTAHCFGDFVDYGIVPTMTSASKTVILPGPAHGVIATPVTIPAKLRPFRNDEGELIDPLEKARRKADTPNVPVDEAMLAQCAQHYGQKLLDLKEDDRDDGILTWEEAITGKEDDSFYNPVKRNTSPGYGWEAKGLGKEPWLGSGEEYVTDHPEVLKRRDEMMERLRAGKRASTVFVDTLKDERRPIEKVKQGKTRLFAAGEMVYCLVFRQYFAGFIAHLTRNCIEAESTVGINPFGYAWTHLANKIREVGPHVVAGDFSNYDGTLNASVMWATYDVIERFFEKATDEERKIRRGLWCDLVNSVHATTPFNRGENGKQTFLYQWSHSQPSGNPMTVILNSVYHSLVARYVWKLCARKFSPTLVGLDNFDRFVRHVNYGDDDIYNIHPEVVEWFNQITMSEAFREIGMEYTDEAKTGELVAHRTIDEIAFLKRKFRWDAKQCRWRCPHSMETIKEMAMWVKRKANPHVLTAEVMEEAAHELAQHEKEVFEREIVAFQEARKIVAKYWPVCLLTYEEYEEIDLARLEVLLKTDPRDQKVVDAIFY</sequence>
<evidence type="ECO:0000256" key="1">
    <source>
        <dbReference type="ARBA" id="ARBA00022484"/>
    </source>
</evidence>
<dbReference type="GO" id="GO:0003723">
    <property type="term" value="F:RNA binding"/>
    <property type="evidence" value="ECO:0007669"/>
    <property type="project" value="InterPro"/>
</dbReference>
<keyword evidence="2" id="KW-0645">Protease</keyword>
<dbReference type="InterPro" id="IPR007094">
    <property type="entry name" value="RNA-dir_pol_PSvirus"/>
</dbReference>
<feature type="domain" description="Peptidase C3" evidence="12">
    <location>
        <begin position="1170"/>
        <end position="1391"/>
    </location>
</feature>
<evidence type="ECO:0000256" key="4">
    <source>
        <dbReference type="ARBA" id="ARBA00022695"/>
    </source>
</evidence>
<evidence type="ECO:0000259" key="11">
    <source>
        <dbReference type="PROSITE" id="PS51218"/>
    </source>
</evidence>
<keyword evidence="8" id="KW-0067">ATP-binding</keyword>
<reference evidence="13" key="2">
    <citation type="journal article" date="2018" name="Virus Genes">
        <title>Sera of Peruvians with fever of unknown origins include viral nucleic acids from non-vertebrate hosts.</title>
        <authorList>
            <person name="Phan T.G."/>
            <person name="Del Valle Mendoza J."/>
            <person name="Sadeghi M."/>
            <person name="Altan E."/>
            <person name="Deng X."/>
            <person name="Delwart E."/>
        </authorList>
    </citation>
    <scope>NUCLEOTIDE SEQUENCE</scope>
    <source>
        <strain evidence="13">SF-573</strain>
    </source>
</reference>
<dbReference type="InterPro" id="IPR009003">
    <property type="entry name" value="Peptidase_S1_PA"/>
</dbReference>
<evidence type="ECO:0000313" key="13">
    <source>
        <dbReference type="EMBL" id="AWK23470.1"/>
    </source>
</evidence>
<evidence type="ECO:0000256" key="7">
    <source>
        <dbReference type="ARBA" id="ARBA00022807"/>
    </source>
</evidence>
<dbReference type="PROSITE" id="PS50507">
    <property type="entry name" value="RDRP_SSRNA_POS"/>
    <property type="match status" value="1"/>
</dbReference>
<dbReference type="CDD" id="cd23194">
    <property type="entry name" value="Dicistroviridae_RdRp"/>
    <property type="match status" value="1"/>
</dbReference>
<dbReference type="InterPro" id="IPR001205">
    <property type="entry name" value="RNA-dir_pol_C"/>
</dbReference>
<dbReference type="GO" id="GO:0003724">
    <property type="term" value="F:RNA helicase activity"/>
    <property type="evidence" value="ECO:0007669"/>
    <property type="project" value="InterPro"/>
</dbReference>
<dbReference type="InterPro" id="IPR043504">
    <property type="entry name" value="Peptidase_S1_PA_chymotrypsin"/>
</dbReference>
<feature type="domain" description="SF3 helicase" evidence="11">
    <location>
        <begin position="532"/>
        <end position="707"/>
    </location>
</feature>